<evidence type="ECO:0000256" key="2">
    <source>
        <dbReference type="ARBA" id="ARBA00022597"/>
    </source>
</evidence>
<feature type="modified residue" description="Phosphohistidine; by HPr" evidence="7">
    <location>
        <position position="82"/>
    </location>
</feature>
<keyword evidence="6" id="KW-0460">Magnesium</keyword>
<dbReference type="Pfam" id="PF02255">
    <property type="entry name" value="PTS_IIA"/>
    <property type="match status" value="1"/>
</dbReference>
<keyword evidence="2" id="KW-0762">Sugar transport</keyword>
<dbReference type="PROSITE" id="PS51095">
    <property type="entry name" value="PTS_EIIA_TYPE_3"/>
    <property type="match status" value="1"/>
</dbReference>
<evidence type="ECO:0000256" key="6">
    <source>
        <dbReference type="PIRSR" id="PIRSR000699-2"/>
    </source>
</evidence>
<sequence>MTFDLEQTSLEQTIMELLINSGEARSCAMMAIQSARQQNWQEAQRQLEASQTAAREAHKIQTLLIGLDEGSGKIPMTLIMVHAQDHLMTAMLCRDLAEEIVLLRQEMFAKNISV</sequence>
<evidence type="ECO:0000256" key="1">
    <source>
        <dbReference type="ARBA" id="ARBA00022448"/>
    </source>
</evidence>
<dbReference type="PANTHER" id="PTHR34382">
    <property type="entry name" value="PTS SYSTEM N,N'-DIACETYLCHITOBIOSE-SPECIFIC EIIA COMPONENT"/>
    <property type="match status" value="1"/>
</dbReference>
<dbReference type="AlphaFoldDB" id="A0AB39VV68"/>
<dbReference type="InterPro" id="IPR036542">
    <property type="entry name" value="PTS_IIA_lac/cel_sf"/>
</dbReference>
<dbReference type="PIRSF" id="PIRSF000699">
    <property type="entry name" value="PTS_IILac_III"/>
    <property type="match status" value="1"/>
</dbReference>
<dbReference type="GO" id="GO:0016740">
    <property type="term" value="F:transferase activity"/>
    <property type="evidence" value="ECO:0007669"/>
    <property type="project" value="UniProtKB-KW"/>
</dbReference>
<protein>
    <submittedName>
        <fullName evidence="8">PTS lactose/cellobiose transporter subunit IIA</fullName>
    </submittedName>
</protein>
<dbReference type="SUPFAM" id="SSF46973">
    <property type="entry name" value="Enzyme IIa from lactose specific PTS, IIa-lac"/>
    <property type="match status" value="1"/>
</dbReference>
<dbReference type="PANTHER" id="PTHR34382:SF7">
    <property type="entry name" value="PTS SYSTEM N,N'-DIACETYLCHITOBIOSE-SPECIFIC EIIA COMPONENT"/>
    <property type="match status" value="1"/>
</dbReference>
<dbReference type="GO" id="GO:0009401">
    <property type="term" value="P:phosphoenolpyruvate-dependent sugar phosphotransferase system"/>
    <property type="evidence" value="ECO:0007669"/>
    <property type="project" value="UniProtKB-KW"/>
</dbReference>
<proteinExistence type="predicted"/>
<dbReference type="RefSeq" id="WP_009637086.1">
    <property type="nucleotide sequence ID" value="NZ_CP165628.1"/>
</dbReference>
<feature type="active site" description="Tele-phosphohistidine intermediate" evidence="5">
    <location>
        <position position="82"/>
    </location>
</feature>
<evidence type="ECO:0000256" key="5">
    <source>
        <dbReference type="PIRSR" id="PIRSR000699-1"/>
    </source>
</evidence>
<keyword evidence="3" id="KW-0808">Transferase</keyword>
<organism evidence="8">
    <name type="scientific">Rouxiella sp. WC2420</name>
    <dbReference type="NCBI Taxonomy" id="3234145"/>
    <lineage>
        <taxon>Bacteria</taxon>
        <taxon>Pseudomonadati</taxon>
        <taxon>Pseudomonadota</taxon>
        <taxon>Gammaproteobacteria</taxon>
        <taxon>Enterobacterales</taxon>
        <taxon>Yersiniaceae</taxon>
        <taxon>Rouxiella</taxon>
    </lineage>
</organism>
<keyword evidence="6" id="KW-0479">Metal-binding</keyword>
<dbReference type="GO" id="GO:0046872">
    <property type="term" value="F:metal ion binding"/>
    <property type="evidence" value="ECO:0007669"/>
    <property type="project" value="UniProtKB-KW"/>
</dbReference>
<dbReference type="InterPro" id="IPR003188">
    <property type="entry name" value="PTS_IIA_lac/cel"/>
</dbReference>
<feature type="binding site" evidence="6">
    <location>
        <position position="85"/>
    </location>
    <ligand>
        <name>Mg(2+)</name>
        <dbReference type="ChEBI" id="CHEBI:18420"/>
        <note>ligand shared between all trimeric partners</note>
    </ligand>
</feature>
<name>A0AB39VV68_9GAMM</name>
<evidence type="ECO:0000313" key="8">
    <source>
        <dbReference type="EMBL" id="XDU73356.1"/>
    </source>
</evidence>
<accession>A0AB39VV68</accession>
<dbReference type="EMBL" id="CP165628">
    <property type="protein sequence ID" value="XDU73356.1"/>
    <property type="molecule type" value="Genomic_DNA"/>
</dbReference>
<dbReference type="Gene3D" id="1.20.58.80">
    <property type="entry name" value="Phosphotransferase system, lactose/cellobiose-type IIA subunit"/>
    <property type="match status" value="1"/>
</dbReference>
<evidence type="ECO:0000256" key="3">
    <source>
        <dbReference type="ARBA" id="ARBA00022679"/>
    </source>
</evidence>
<keyword evidence="1" id="KW-0813">Transport</keyword>
<gene>
    <name evidence="8" type="ORF">AB3G37_04380</name>
</gene>
<comment type="cofactor">
    <cofactor evidence="6">
        <name>Mg(2+)</name>
        <dbReference type="ChEBI" id="CHEBI:18420"/>
    </cofactor>
    <text evidence="6">Binds 1 Mg(2+) ion per trimer.</text>
</comment>
<evidence type="ECO:0000256" key="4">
    <source>
        <dbReference type="ARBA" id="ARBA00022683"/>
    </source>
</evidence>
<evidence type="ECO:0000256" key="7">
    <source>
        <dbReference type="PROSITE-ProRule" id="PRU00418"/>
    </source>
</evidence>
<keyword evidence="4" id="KW-0598">Phosphotransferase system</keyword>
<reference evidence="8" key="1">
    <citation type="submission" date="2024-07" db="EMBL/GenBank/DDBJ databases">
        <authorList>
            <person name="Biller S.J."/>
        </authorList>
    </citation>
    <scope>NUCLEOTIDE SEQUENCE</scope>
    <source>
        <strain evidence="8">WC2420</strain>
    </source>
</reference>